<dbReference type="Pfam" id="PF13645">
    <property type="entry name" value="YkuD_2"/>
    <property type="match status" value="1"/>
</dbReference>
<organism evidence="1 2">
    <name type="scientific">Chlorobium limicola</name>
    <dbReference type="NCBI Taxonomy" id="1092"/>
    <lineage>
        <taxon>Bacteria</taxon>
        <taxon>Pseudomonadati</taxon>
        <taxon>Chlorobiota</taxon>
        <taxon>Chlorobiia</taxon>
        <taxon>Chlorobiales</taxon>
        <taxon>Chlorobiaceae</taxon>
        <taxon>Chlorobium/Pelodictyon group</taxon>
        <taxon>Chlorobium</taxon>
    </lineage>
</organism>
<dbReference type="Proteomes" id="UP000053937">
    <property type="component" value="Unassembled WGS sequence"/>
</dbReference>
<reference evidence="1 2" key="1">
    <citation type="submission" date="2015-10" db="EMBL/GenBank/DDBJ databases">
        <title>Draft Genome Sequence of Chlorobium limicola strain Frasassi Growing under Artificial Lighting in the Frasassi Cave System.</title>
        <authorList>
            <person name="Mansor M."/>
            <person name="Macalady J."/>
        </authorList>
    </citation>
    <scope>NUCLEOTIDE SEQUENCE [LARGE SCALE GENOMIC DNA]</scope>
    <source>
        <strain evidence="1 2">Frasassi</strain>
    </source>
</reference>
<protein>
    <recommendedName>
        <fullName evidence="3">Murein L,D-transpeptidase catalytic domain family protein</fullName>
    </recommendedName>
</protein>
<evidence type="ECO:0000313" key="1">
    <source>
        <dbReference type="EMBL" id="KUL31297.1"/>
    </source>
</evidence>
<evidence type="ECO:0008006" key="3">
    <source>
        <dbReference type="Google" id="ProtNLM"/>
    </source>
</evidence>
<dbReference type="EMBL" id="LMBR01000066">
    <property type="protein sequence ID" value="KUL31297.1"/>
    <property type="molecule type" value="Genomic_DNA"/>
</dbReference>
<dbReference type="AlphaFoldDB" id="A0A117MR61"/>
<comment type="caution">
    <text evidence="1">The sequence shown here is derived from an EMBL/GenBank/DDBJ whole genome shotgun (WGS) entry which is preliminary data.</text>
</comment>
<name>A0A117MR61_CHLLI</name>
<dbReference type="RefSeq" id="WP_059138600.1">
    <property type="nucleotide sequence ID" value="NZ_LMBR01000066.1"/>
</dbReference>
<dbReference type="PANTHER" id="PTHR38477">
    <property type="entry name" value="HYPOTHETICAL EXPORTED PROTEIN"/>
    <property type="match status" value="1"/>
</dbReference>
<keyword evidence="2" id="KW-1185">Reference proteome</keyword>
<dbReference type="OrthoDB" id="9815195at2"/>
<dbReference type="InterPro" id="IPR032676">
    <property type="entry name" value="YkuD_2"/>
</dbReference>
<sequence length="210" mass="23591">MFIKRTIIAFSGLLALLLLTGTILLSIQEKVSPEAYRAAFSALDAYRAEHPQERPRMLAVADYSKPSYLKRMALIDLKTGEQTFHLVAHGKRSGELYALFFSDTPESNMSSPGLYRVLDPYRGDHGMAMRLEGLEPGRNGNAFRRDIVLHSADYVSLRYILLNLVTLNGPRIGRSNGCFVVSKGDIDDILNRFGSDGFLYAWAEEPEERE</sequence>
<accession>A0A117MR61</accession>
<proteinExistence type="predicted"/>
<dbReference type="PANTHER" id="PTHR38477:SF1">
    <property type="entry name" value="MUREIN L,D-TRANSPEPTIDASE CATALYTIC DOMAIN FAMILY PROTEIN"/>
    <property type="match status" value="1"/>
</dbReference>
<evidence type="ECO:0000313" key="2">
    <source>
        <dbReference type="Proteomes" id="UP000053937"/>
    </source>
</evidence>
<gene>
    <name evidence="1" type="ORF">ASB62_03225</name>
</gene>